<dbReference type="EMBL" id="ACRN01000002">
    <property type="protein sequence ID" value="EHM89096.1"/>
    <property type="molecule type" value="Genomic_DNA"/>
</dbReference>
<dbReference type="PANTHER" id="PTHR30194:SF3">
    <property type="entry name" value="CROSSOVER JUNCTION ENDODEOXYRIBONUCLEASE RUVC"/>
    <property type="match status" value="1"/>
</dbReference>
<keyword evidence="7 13" id="KW-0378">Hydrolase</keyword>
<dbReference type="PRINTS" id="PR00696">
    <property type="entry name" value="RSOLVASERUVC"/>
</dbReference>
<protein>
    <recommendedName>
        <fullName evidence="13 14">Crossover junction endodeoxyribonuclease RuvC</fullName>
        <ecNumber evidence="13 14">3.1.21.10</ecNumber>
    </recommendedName>
    <alternativeName>
        <fullName evidence="13">Holliday junction nuclease RuvC</fullName>
    </alternativeName>
    <alternativeName>
        <fullName evidence="13">Holliday junction resolvase RuvC</fullName>
    </alternativeName>
</protein>
<dbReference type="InterPro" id="IPR020563">
    <property type="entry name" value="X-over_junc_endoDNase_Mg_BS"/>
</dbReference>
<comment type="cofactor">
    <cofactor evidence="13">
        <name>Mg(2+)</name>
        <dbReference type="ChEBI" id="CHEBI:18420"/>
    </cofactor>
    <text evidence="13">Binds 2 Mg(2+) ion per subunit.</text>
</comment>
<dbReference type="Pfam" id="PF02075">
    <property type="entry name" value="RuvC"/>
    <property type="match status" value="1"/>
</dbReference>
<dbReference type="FunFam" id="3.30.420.10:FF:000002">
    <property type="entry name" value="Crossover junction endodeoxyribonuclease RuvC"/>
    <property type="match status" value="1"/>
</dbReference>
<dbReference type="EC" id="3.1.21.10" evidence="13 14"/>
<feature type="active site" evidence="13">
    <location>
        <position position="153"/>
    </location>
</feature>
<dbReference type="NCBIfam" id="TIGR00228">
    <property type="entry name" value="ruvC"/>
    <property type="match status" value="1"/>
</dbReference>
<dbReference type="Proteomes" id="UP000003822">
    <property type="component" value="Unassembled WGS sequence"/>
</dbReference>
<feature type="active site" evidence="13">
    <location>
        <position position="19"/>
    </location>
</feature>
<keyword evidence="11 13" id="KW-0234">DNA repair</keyword>
<dbReference type="GO" id="GO:0008821">
    <property type="term" value="F:crossover junction DNA endonuclease activity"/>
    <property type="evidence" value="ECO:0007669"/>
    <property type="project" value="UniProtKB-UniRule"/>
</dbReference>
<gene>
    <name evidence="13" type="primary">ruvC</name>
    <name evidence="16" type="ORF">HMPREF0045_00509</name>
</gene>
<dbReference type="GO" id="GO:0048476">
    <property type="term" value="C:Holliday junction resolvase complex"/>
    <property type="evidence" value="ECO:0007669"/>
    <property type="project" value="UniProtKB-UniRule"/>
</dbReference>
<dbReference type="Gene3D" id="3.30.420.10">
    <property type="entry name" value="Ribonuclease H-like superfamily/Ribonuclease H"/>
    <property type="match status" value="1"/>
</dbReference>
<evidence type="ECO:0000256" key="9">
    <source>
        <dbReference type="ARBA" id="ARBA00023125"/>
    </source>
</evidence>
<keyword evidence="2 13" id="KW-0963">Cytoplasm</keyword>
<dbReference type="PANTHER" id="PTHR30194">
    <property type="entry name" value="CROSSOVER JUNCTION ENDODEOXYRIBONUCLEASE RUVC"/>
    <property type="match status" value="1"/>
</dbReference>
<dbReference type="GO" id="GO:0006281">
    <property type="term" value="P:DNA repair"/>
    <property type="evidence" value="ECO:0007669"/>
    <property type="project" value="UniProtKB-UniRule"/>
</dbReference>
<dbReference type="PATRIC" id="fig|435830.3.peg.494"/>
<evidence type="ECO:0000256" key="13">
    <source>
        <dbReference type="HAMAP-Rule" id="MF_00034"/>
    </source>
</evidence>
<evidence type="ECO:0000313" key="16">
    <source>
        <dbReference type="EMBL" id="EHM89096.1"/>
    </source>
</evidence>
<evidence type="ECO:0000256" key="3">
    <source>
        <dbReference type="ARBA" id="ARBA00022722"/>
    </source>
</evidence>
<evidence type="ECO:0000313" key="17">
    <source>
        <dbReference type="Proteomes" id="UP000003822"/>
    </source>
</evidence>
<comment type="caution">
    <text evidence="16">The sequence shown here is derived from an EMBL/GenBank/DDBJ whole genome shotgun (WGS) entry which is preliminary data.</text>
</comment>
<evidence type="ECO:0000256" key="2">
    <source>
        <dbReference type="ARBA" id="ARBA00022490"/>
    </source>
</evidence>
<dbReference type="InterPro" id="IPR002176">
    <property type="entry name" value="X-over_junc_endoDNase_RuvC"/>
</dbReference>
<keyword evidence="6 13" id="KW-0227">DNA damage</keyword>
<keyword evidence="10 13" id="KW-0233">DNA recombination</keyword>
<dbReference type="InterPro" id="IPR036397">
    <property type="entry name" value="RNaseH_sf"/>
</dbReference>
<feature type="binding site" evidence="13">
    <location>
        <position position="153"/>
    </location>
    <ligand>
        <name>Mg(2+)</name>
        <dbReference type="ChEBI" id="CHEBI:18420"/>
        <label>1</label>
    </ligand>
</feature>
<keyword evidence="4 13" id="KW-0479">Metal-binding</keyword>
<evidence type="ECO:0000256" key="6">
    <source>
        <dbReference type="ARBA" id="ARBA00022763"/>
    </source>
</evidence>
<reference evidence="16 17" key="1">
    <citation type="submission" date="2011-10" db="EMBL/GenBank/DDBJ databases">
        <title>The Genome Sequence of Actinomyces graevenitzii C83.</title>
        <authorList>
            <consortium name="The Broad Institute Genome Sequencing Platform"/>
            <consortium name="The Broad Institute Genome Sequencing Center for Infectious Disease"/>
            <person name="Earl A."/>
            <person name="Ward D."/>
            <person name="Feldgarden M."/>
            <person name="Gevers D."/>
            <person name="Sibley C.D."/>
            <person name="Field T.R."/>
            <person name="Grinwis M."/>
            <person name="Eshaghurshan C.S."/>
            <person name="Surette M.G."/>
            <person name="Young S.K."/>
            <person name="Zeng Q."/>
            <person name="Gargeya S."/>
            <person name="Fitzgerald M."/>
            <person name="Haas B."/>
            <person name="Abouelleil A."/>
            <person name="Alvarado L."/>
            <person name="Arachchi H.M."/>
            <person name="Berlin A."/>
            <person name="Brown A."/>
            <person name="Chapman S.B."/>
            <person name="Chen Z."/>
            <person name="Dunbar C."/>
            <person name="Freedman E."/>
            <person name="Gearin G."/>
            <person name="Goldberg J."/>
            <person name="Griggs A."/>
            <person name="Gujja S."/>
            <person name="Heiman D."/>
            <person name="Howarth C."/>
            <person name="Larson L."/>
            <person name="Lui A."/>
            <person name="MacDonald P.J.P."/>
            <person name="Montmayeur A."/>
            <person name="Murphy C."/>
            <person name="Neiman D."/>
            <person name="Pearson M."/>
            <person name="Priest M."/>
            <person name="Roberts A."/>
            <person name="Saif S."/>
            <person name="Shea T."/>
            <person name="Shenoy N."/>
            <person name="Sisk P."/>
            <person name="Stolte C."/>
            <person name="Sykes S."/>
            <person name="Wortman J."/>
            <person name="Nusbaum C."/>
            <person name="Birren B."/>
        </authorList>
    </citation>
    <scope>NUCLEOTIDE SEQUENCE [LARGE SCALE GENOMIC DNA]</scope>
    <source>
        <strain evidence="16 17">C83</strain>
    </source>
</reference>
<accession>G9PEB6</accession>
<sequence length="218" mass="23055">MAPASLGAFVADQRVLGIDPGMTRCGLGCVDVDSRRRVRLVEVGVARTPPNQSPELRLKSIADAIDDWIARHSPHVIAIERVFAQENMRSVIAVAQVMGVAMLAGARHDLEVALHTPSEVKAAISGNGRADKAQVQTMVARVLGLDALPKPADAADALALAICHGWRGGGTGQDGITEMVSAGGQVRASARTPAQRRWAQAQANARRTGAVDPRRRRG</sequence>
<dbReference type="HOGENOM" id="CLU_091257_0_2_11"/>
<dbReference type="PROSITE" id="PS01321">
    <property type="entry name" value="RUVC"/>
    <property type="match status" value="1"/>
</dbReference>
<keyword evidence="9 13" id="KW-0238">DNA-binding</keyword>
<keyword evidence="17" id="KW-1185">Reference proteome</keyword>
<feature type="active site" evidence="13">
    <location>
        <position position="80"/>
    </location>
</feature>
<comment type="subunit">
    <text evidence="13">Homodimer which binds Holliday junction (HJ) DNA. The HJ becomes 2-fold symmetrical on binding to RuvC with unstacked arms; it has a different conformation from HJ DNA in complex with RuvA. In the full resolvosome a probable DNA-RuvA(4)-RuvB(12)-RuvC(2) complex forms which resolves the HJ.</text>
</comment>
<feature type="compositionally biased region" description="Low complexity" evidence="15">
    <location>
        <begin position="190"/>
        <end position="207"/>
    </location>
</feature>
<organism evidence="16 17">
    <name type="scientific">Actinomyces graevenitzii C83</name>
    <dbReference type="NCBI Taxonomy" id="435830"/>
    <lineage>
        <taxon>Bacteria</taxon>
        <taxon>Bacillati</taxon>
        <taxon>Actinomycetota</taxon>
        <taxon>Actinomycetes</taxon>
        <taxon>Actinomycetales</taxon>
        <taxon>Actinomycetaceae</taxon>
        <taxon>Actinomyces</taxon>
    </lineage>
</organism>
<dbReference type="CDD" id="cd16962">
    <property type="entry name" value="RuvC"/>
    <property type="match status" value="1"/>
</dbReference>
<evidence type="ECO:0000256" key="15">
    <source>
        <dbReference type="SAM" id="MobiDB-lite"/>
    </source>
</evidence>
<evidence type="ECO:0000256" key="5">
    <source>
        <dbReference type="ARBA" id="ARBA00022759"/>
    </source>
</evidence>
<proteinExistence type="inferred from homology"/>
<dbReference type="NCBIfam" id="NF000711">
    <property type="entry name" value="PRK00039.2-1"/>
    <property type="match status" value="1"/>
</dbReference>
<dbReference type="GO" id="GO:0005737">
    <property type="term" value="C:cytoplasm"/>
    <property type="evidence" value="ECO:0007669"/>
    <property type="project" value="UniProtKB-SubCell"/>
</dbReference>
<evidence type="ECO:0000256" key="4">
    <source>
        <dbReference type="ARBA" id="ARBA00022723"/>
    </source>
</evidence>
<keyword evidence="8 13" id="KW-0460">Magnesium</keyword>
<comment type="catalytic activity">
    <reaction evidence="12 13">
        <text>Endonucleolytic cleavage at a junction such as a reciprocal single-stranded crossover between two homologous DNA duplexes (Holliday junction).</text>
        <dbReference type="EC" id="3.1.21.10"/>
    </reaction>
</comment>
<name>G9PEB6_9ACTO</name>
<evidence type="ECO:0000256" key="14">
    <source>
        <dbReference type="NCBIfam" id="TIGR00228"/>
    </source>
</evidence>
<evidence type="ECO:0000256" key="8">
    <source>
        <dbReference type="ARBA" id="ARBA00022842"/>
    </source>
</evidence>
<evidence type="ECO:0000256" key="1">
    <source>
        <dbReference type="ARBA" id="ARBA00009518"/>
    </source>
</evidence>
<comment type="function">
    <text evidence="13">The RuvA-RuvB-RuvC complex processes Holliday junction (HJ) DNA during genetic recombination and DNA repair. Endonuclease that resolves HJ intermediates. Cleaves cruciform DNA by making single-stranded nicks across the HJ at symmetrical positions within the homologous arms, yielding a 5'-phosphate and a 3'-hydroxyl group; requires a central core of homology in the junction. The consensus cleavage sequence is 5'-(A/T)TT(C/G)-3'. Cleavage occurs on the 3'-side of the TT dinucleotide at the point of strand exchange. HJ branch migration catalyzed by RuvA-RuvB allows RuvC to scan DNA until it finds its consensus sequence, where it cleaves and resolves the cruciform DNA.</text>
</comment>
<dbReference type="GO" id="GO:0000287">
    <property type="term" value="F:magnesium ion binding"/>
    <property type="evidence" value="ECO:0007669"/>
    <property type="project" value="UniProtKB-UniRule"/>
</dbReference>
<dbReference type="HAMAP" id="MF_00034">
    <property type="entry name" value="RuvC"/>
    <property type="match status" value="1"/>
</dbReference>
<keyword evidence="3 13" id="KW-0540">Nuclease</keyword>
<dbReference type="GO" id="GO:0003677">
    <property type="term" value="F:DNA binding"/>
    <property type="evidence" value="ECO:0007669"/>
    <property type="project" value="UniProtKB-KW"/>
</dbReference>
<evidence type="ECO:0000256" key="10">
    <source>
        <dbReference type="ARBA" id="ARBA00023172"/>
    </source>
</evidence>
<dbReference type="eggNOG" id="COG0817">
    <property type="taxonomic scope" value="Bacteria"/>
</dbReference>
<dbReference type="InterPro" id="IPR012337">
    <property type="entry name" value="RNaseH-like_sf"/>
</dbReference>
<feature type="binding site" evidence="13">
    <location>
        <position position="19"/>
    </location>
    <ligand>
        <name>Mg(2+)</name>
        <dbReference type="ChEBI" id="CHEBI:18420"/>
        <label>1</label>
    </ligand>
</feature>
<feature type="region of interest" description="Disordered" evidence="15">
    <location>
        <begin position="189"/>
        <end position="218"/>
    </location>
</feature>
<evidence type="ECO:0000256" key="7">
    <source>
        <dbReference type="ARBA" id="ARBA00022801"/>
    </source>
</evidence>
<dbReference type="GO" id="GO:0006310">
    <property type="term" value="P:DNA recombination"/>
    <property type="evidence" value="ECO:0007669"/>
    <property type="project" value="UniProtKB-UniRule"/>
</dbReference>
<evidence type="ECO:0000256" key="12">
    <source>
        <dbReference type="ARBA" id="ARBA00029354"/>
    </source>
</evidence>
<dbReference type="SUPFAM" id="SSF53098">
    <property type="entry name" value="Ribonuclease H-like"/>
    <property type="match status" value="1"/>
</dbReference>
<dbReference type="AlphaFoldDB" id="G9PEB6"/>
<keyword evidence="5 13" id="KW-0255">Endonuclease</keyword>
<dbReference type="STRING" id="435830.HMPREF0045_00509"/>
<evidence type="ECO:0000256" key="11">
    <source>
        <dbReference type="ARBA" id="ARBA00023204"/>
    </source>
</evidence>
<comment type="subcellular location">
    <subcellularLocation>
        <location evidence="13">Cytoplasm</location>
    </subcellularLocation>
</comment>
<comment type="similarity">
    <text evidence="1 13">Belongs to the RuvC family.</text>
</comment>
<feature type="binding site" evidence="13">
    <location>
        <position position="80"/>
    </location>
    <ligand>
        <name>Mg(2+)</name>
        <dbReference type="ChEBI" id="CHEBI:18420"/>
        <label>2</label>
    </ligand>
</feature>